<feature type="chain" id="PRO_5013392790" evidence="1">
    <location>
        <begin position="27"/>
        <end position="83"/>
    </location>
</feature>
<dbReference type="EMBL" id="AGBW02010072">
    <property type="protein sequence ID" value="OWR49258.1"/>
    <property type="molecule type" value="Genomic_DNA"/>
</dbReference>
<reference evidence="2 3" key="1">
    <citation type="journal article" date="2011" name="Cell">
        <title>The monarch butterfly genome yields insights into long-distance migration.</title>
        <authorList>
            <person name="Zhan S."/>
            <person name="Merlin C."/>
            <person name="Boore J.L."/>
            <person name="Reppert S.M."/>
        </authorList>
    </citation>
    <scope>NUCLEOTIDE SEQUENCE [LARGE SCALE GENOMIC DNA]</scope>
    <source>
        <strain evidence="2">F-2</strain>
    </source>
</reference>
<organism evidence="2 3">
    <name type="scientific">Danaus plexippus plexippus</name>
    <dbReference type="NCBI Taxonomy" id="278856"/>
    <lineage>
        <taxon>Eukaryota</taxon>
        <taxon>Metazoa</taxon>
        <taxon>Ecdysozoa</taxon>
        <taxon>Arthropoda</taxon>
        <taxon>Hexapoda</taxon>
        <taxon>Insecta</taxon>
        <taxon>Pterygota</taxon>
        <taxon>Neoptera</taxon>
        <taxon>Endopterygota</taxon>
        <taxon>Lepidoptera</taxon>
        <taxon>Glossata</taxon>
        <taxon>Ditrysia</taxon>
        <taxon>Papilionoidea</taxon>
        <taxon>Nymphalidae</taxon>
        <taxon>Danainae</taxon>
        <taxon>Danaini</taxon>
        <taxon>Danaina</taxon>
        <taxon>Danaus</taxon>
        <taxon>Danaus</taxon>
    </lineage>
</organism>
<comment type="caution">
    <text evidence="2">The sequence shown here is derived from an EMBL/GenBank/DDBJ whole genome shotgun (WGS) entry which is preliminary data.</text>
</comment>
<evidence type="ECO:0000313" key="3">
    <source>
        <dbReference type="Proteomes" id="UP000007151"/>
    </source>
</evidence>
<protein>
    <submittedName>
        <fullName evidence="2">Uncharacterized protein</fullName>
    </submittedName>
</protein>
<dbReference type="InParanoid" id="A0A212F6A8"/>
<gene>
    <name evidence="2" type="ORF">KGM_209475</name>
</gene>
<evidence type="ECO:0000313" key="2">
    <source>
        <dbReference type="EMBL" id="OWR49258.1"/>
    </source>
</evidence>
<accession>A0A212F6A8</accession>
<evidence type="ECO:0000256" key="1">
    <source>
        <dbReference type="SAM" id="SignalP"/>
    </source>
</evidence>
<sequence>MSYAAAPSAVLLTSLLVLSVVTRACCSLLPLDTERLRASVGGYAVMNCHLDFPFGNEIPYHLQWEKDTVVPSRGTVSIQLIVW</sequence>
<proteinExistence type="predicted"/>
<name>A0A212F6A8_DANPL</name>
<dbReference type="STRING" id="278856.A0A212F6A8"/>
<keyword evidence="1" id="KW-0732">Signal</keyword>
<dbReference type="Proteomes" id="UP000007151">
    <property type="component" value="Unassembled WGS sequence"/>
</dbReference>
<keyword evidence="3" id="KW-1185">Reference proteome</keyword>
<feature type="signal peptide" evidence="1">
    <location>
        <begin position="1"/>
        <end position="26"/>
    </location>
</feature>
<dbReference type="AlphaFoldDB" id="A0A212F6A8"/>
<dbReference type="KEGG" id="dpl:KGM_209475"/>